<dbReference type="Gene3D" id="2.40.50.140">
    <property type="entry name" value="Nucleic acid-binding proteins"/>
    <property type="match status" value="1"/>
</dbReference>
<evidence type="ECO:0000256" key="1">
    <source>
        <dbReference type="ARBA" id="ARBA00023125"/>
    </source>
</evidence>
<gene>
    <name evidence="3" type="ORF">F3Y22_tig00110462pilonHSYRG00548</name>
</gene>
<organism evidence="3 4">
    <name type="scientific">Hibiscus syriacus</name>
    <name type="common">Rose of Sharon</name>
    <dbReference type="NCBI Taxonomy" id="106335"/>
    <lineage>
        <taxon>Eukaryota</taxon>
        <taxon>Viridiplantae</taxon>
        <taxon>Streptophyta</taxon>
        <taxon>Embryophyta</taxon>
        <taxon>Tracheophyta</taxon>
        <taxon>Spermatophyta</taxon>
        <taxon>Magnoliopsida</taxon>
        <taxon>eudicotyledons</taxon>
        <taxon>Gunneridae</taxon>
        <taxon>Pentapetalae</taxon>
        <taxon>rosids</taxon>
        <taxon>malvids</taxon>
        <taxon>Malvales</taxon>
        <taxon>Malvaceae</taxon>
        <taxon>Malvoideae</taxon>
        <taxon>Hibiscus</taxon>
    </lineage>
</organism>
<dbReference type="InterPro" id="IPR012340">
    <property type="entry name" value="NA-bd_OB-fold"/>
</dbReference>
<dbReference type="EMBL" id="VEPZ02000996">
    <property type="protein sequence ID" value="KAE8704030.1"/>
    <property type="molecule type" value="Genomic_DNA"/>
</dbReference>
<dbReference type="GO" id="GO:0006264">
    <property type="term" value="P:mitochondrial DNA replication"/>
    <property type="evidence" value="ECO:0007669"/>
    <property type="project" value="TreeGrafter"/>
</dbReference>
<dbReference type="GO" id="GO:0003697">
    <property type="term" value="F:single-stranded DNA binding"/>
    <property type="evidence" value="ECO:0007669"/>
    <property type="project" value="InterPro"/>
</dbReference>
<dbReference type="Pfam" id="PF00436">
    <property type="entry name" value="SSB"/>
    <property type="match status" value="1"/>
</dbReference>
<dbReference type="PANTHER" id="PTHR10302:SF0">
    <property type="entry name" value="SINGLE-STRANDED DNA-BINDING PROTEIN, MITOCHONDRIAL"/>
    <property type="match status" value="1"/>
</dbReference>
<sequence length="402" mass="45707">MGVAGHDGRLAGTGVEAETTMCLQLNSADGTGYLDAIGFVVVEAVSFKDRISVGTWNIWLFYLFFSVASESRQNMVMTQCQELLLPHHIRRPCVREFALEEDGPRIHSHSIAERINTPDRLKESLTNLEKTLGCNSSKHFQDGDEEDLRRKNEDQNYNLQVSYPKPSEIPWSKELCNTVHLIGNVGAPVEIKHLPSGKILAWTRLAVRKSPSDTTWINLTFWDELANTAYQHVEKGQQLYVCGRLVSDTVESDDGKQQTYYKIVVQQINFIERNSSSPASYDRVFGDRKFGNNGANNTGSPMELWQAFFANPTEWWDNRQNKVAVQSHFEIGSALLLFDVVRNPKYPDFKHKDTGEALWIEGRNTPHWVKSQLEILDSRMSSLQDEDERKFSSMAGDDVLPF</sequence>
<dbReference type="AlphaFoldDB" id="A0A6A3AHH3"/>
<dbReference type="PANTHER" id="PTHR10302">
    <property type="entry name" value="SINGLE-STRANDED DNA-BINDING PROTEIN"/>
    <property type="match status" value="1"/>
</dbReference>
<dbReference type="Proteomes" id="UP000436088">
    <property type="component" value="Unassembled WGS sequence"/>
</dbReference>
<dbReference type="SUPFAM" id="SSF50249">
    <property type="entry name" value="Nucleic acid-binding proteins"/>
    <property type="match status" value="1"/>
</dbReference>
<protein>
    <submittedName>
        <fullName evidence="3">Auxin-induced protein 22D</fullName>
    </submittedName>
</protein>
<keyword evidence="1 2" id="KW-0238">DNA-binding</keyword>
<dbReference type="GO" id="GO:0042645">
    <property type="term" value="C:mitochondrial nucleoid"/>
    <property type="evidence" value="ECO:0007669"/>
    <property type="project" value="TreeGrafter"/>
</dbReference>
<dbReference type="InterPro" id="IPR000424">
    <property type="entry name" value="Primosome_PriB/ssb"/>
</dbReference>
<dbReference type="InterPro" id="IPR011344">
    <property type="entry name" value="ssDNA-bd"/>
</dbReference>
<dbReference type="NCBIfam" id="TIGR00621">
    <property type="entry name" value="ssb"/>
    <property type="match status" value="1"/>
</dbReference>
<evidence type="ECO:0000313" key="4">
    <source>
        <dbReference type="Proteomes" id="UP000436088"/>
    </source>
</evidence>
<evidence type="ECO:0000256" key="2">
    <source>
        <dbReference type="PROSITE-ProRule" id="PRU00252"/>
    </source>
</evidence>
<name>A0A6A3AHH3_HIBSY</name>
<comment type="caution">
    <text evidence="3">The sequence shown here is derived from an EMBL/GenBank/DDBJ whole genome shotgun (WGS) entry which is preliminary data.</text>
</comment>
<keyword evidence="4" id="KW-1185">Reference proteome</keyword>
<proteinExistence type="predicted"/>
<dbReference type="CDD" id="cd04496">
    <property type="entry name" value="SSB_OBF"/>
    <property type="match status" value="1"/>
</dbReference>
<dbReference type="PROSITE" id="PS50935">
    <property type="entry name" value="SSB"/>
    <property type="match status" value="1"/>
</dbReference>
<evidence type="ECO:0000313" key="3">
    <source>
        <dbReference type="EMBL" id="KAE8704030.1"/>
    </source>
</evidence>
<reference evidence="3" key="1">
    <citation type="submission" date="2019-09" db="EMBL/GenBank/DDBJ databases">
        <title>Draft genome information of white flower Hibiscus syriacus.</title>
        <authorList>
            <person name="Kim Y.-M."/>
        </authorList>
    </citation>
    <scope>NUCLEOTIDE SEQUENCE [LARGE SCALE GENOMIC DNA]</scope>
    <source>
        <strain evidence="3">YM2019G1</strain>
    </source>
</reference>
<accession>A0A6A3AHH3</accession>